<evidence type="ECO:0000256" key="2">
    <source>
        <dbReference type="ARBA" id="ARBA00004370"/>
    </source>
</evidence>
<evidence type="ECO:0000256" key="5">
    <source>
        <dbReference type="ARBA" id="ARBA00022741"/>
    </source>
</evidence>
<dbReference type="InterPro" id="IPR005294">
    <property type="entry name" value="ATP_synth_F1_asu"/>
</dbReference>
<dbReference type="SUPFAM" id="SSF52540">
    <property type="entry name" value="P-loop containing nucleoside triphosphate hydrolases"/>
    <property type="match status" value="2"/>
</dbReference>
<evidence type="ECO:0000256" key="10">
    <source>
        <dbReference type="ARBA" id="ARBA00023136"/>
    </source>
</evidence>
<dbReference type="PROSITE" id="PS00152">
    <property type="entry name" value="ATPASE_ALPHA_BETA"/>
    <property type="match status" value="1"/>
</dbReference>
<name>A0A1Y0D8V8_9GAMM</name>
<evidence type="ECO:0000256" key="13">
    <source>
        <dbReference type="ARBA" id="ARBA00024342"/>
    </source>
</evidence>
<dbReference type="CDD" id="cd01133">
    <property type="entry name" value="F1-ATPase_beta_CD"/>
    <property type="match status" value="1"/>
</dbReference>
<protein>
    <recommendedName>
        <fullName evidence="15">AAA+ ATPase domain-containing protein</fullName>
    </recommendedName>
</protein>
<dbReference type="CDD" id="cd18113">
    <property type="entry name" value="ATP-synt_F1_alpha_C"/>
    <property type="match status" value="1"/>
</dbReference>
<dbReference type="NCBIfam" id="NF009884">
    <property type="entry name" value="PRK13343.1"/>
    <property type="match status" value="1"/>
</dbReference>
<evidence type="ECO:0000256" key="1">
    <source>
        <dbReference type="ARBA" id="ARBA00003784"/>
    </source>
</evidence>
<dbReference type="Gene3D" id="3.40.50.12240">
    <property type="match status" value="2"/>
</dbReference>
<comment type="function">
    <text evidence="1">Produces ATP from ADP in the presence of a proton gradient across the membrane. The alpha chain is a regulatory subunit.</text>
</comment>
<dbReference type="InterPro" id="IPR000793">
    <property type="entry name" value="ATP_synth_asu_C"/>
</dbReference>
<evidence type="ECO:0000256" key="12">
    <source>
        <dbReference type="ARBA" id="ARBA00023310"/>
    </source>
</evidence>
<dbReference type="SUPFAM" id="SSF50615">
    <property type="entry name" value="N-terminal domain of alpha and beta subunits of F1 ATP synthase"/>
    <property type="match status" value="1"/>
</dbReference>
<keyword evidence="17" id="KW-1185">Reference proteome</keyword>
<dbReference type="GO" id="GO:0045259">
    <property type="term" value="C:proton-transporting ATP synthase complex"/>
    <property type="evidence" value="ECO:0007669"/>
    <property type="project" value="UniProtKB-KW"/>
</dbReference>
<keyword evidence="9" id="KW-0406">Ion transport</keyword>
<dbReference type="InterPro" id="IPR033732">
    <property type="entry name" value="ATP_synth_F1_a_nt-bd_dom"/>
</dbReference>
<dbReference type="InterPro" id="IPR003593">
    <property type="entry name" value="AAA+_ATPase"/>
</dbReference>
<organism evidence="16 17">
    <name type="scientific">Oceanisphaera profunda</name>
    <dbReference type="NCBI Taxonomy" id="1416627"/>
    <lineage>
        <taxon>Bacteria</taxon>
        <taxon>Pseudomonadati</taxon>
        <taxon>Pseudomonadota</taxon>
        <taxon>Gammaproteobacteria</taxon>
        <taxon>Aeromonadales</taxon>
        <taxon>Aeromonadaceae</taxon>
        <taxon>Oceanisphaera</taxon>
    </lineage>
</organism>
<evidence type="ECO:0000259" key="15">
    <source>
        <dbReference type="SMART" id="SM00382"/>
    </source>
</evidence>
<dbReference type="InterPro" id="IPR036121">
    <property type="entry name" value="ATPase_F1/V1/A1_a/bsu_N_sf"/>
</dbReference>
<feature type="domain" description="AAA+ ATPase" evidence="15">
    <location>
        <begin position="167"/>
        <end position="352"/>
    </location>
</feature>
<keyword evidence="12" id="KW-0066">ATP synthesis</keyword>
<proteinExistence type="inferred from homology"/>
<dbReference type="InterPro" id="IPR050053">
    <property type="entry name" value="ATPase_alpha/beta_chains"/>
</dbReference>
<dbReference type="RefSeq" id="WP_087038662.1">
    <property type="nucleotide sequence ID" value="NZ_CP021377.1"/>
</dbReference>
<dbReference type="InterPro" id="IPR005722">
    <property type="entry name" value="ATP_synth_F1_bsu"/>
</dbReference>
<dbReference type="InterPro" id="IPR000194">
    <property type="entry name" value="ATPase_F1/V1/A1_a/bsu_nucl-bd"/>
</dbReference>
<gene>
    <name evidence="16" type="ORF">CBP31_07565</name>
</gene>
<evidence type="ECO:0000313" key="16">
    <source>
        <dbReference type="EMBL" id="ART83982.1"/>
    </source>
</evidence>
<dbReference type="Pfam" id="PF00306">
    <property type="entry name" value="ATP-synt_ab_C"/>
    <property type="match status" value="1"/>
</dbReference>
<dbReference type="AlphaFoldDB" id="A0A1Y0D8V8"/>
<evidence type="ECO:0000256" key="9">
    <source>
        <dbReference type="ARBA" id="ARBA00023065"/>
    </source>
</evidence>
<keyword evidence="7" id="KW-0067">ATP-binding</keyword>
<comment type="similarity">
    <text evidence="13">Belongs to the ATPase alpha/beta chains family. T3SS ATPase subfamily.</text>
</comment>
<evidence type="ECO:0000256" key="4">
    <source>
        <dbReference type="ARBA" id="ARBA00022475"/>
    </source>
</evidence>
<dbReference type="PANTHER" id="PTHR15184">
    <property type="entry name" value="ATP SYNTHASE"/>
    <property type="match status" value="1"/>
</dbReference>
<dbReference type="InterPro" id="IPR020003">
    <property type="entry name" value="ATPase_a/bsu_AS"/>
</dbReference>
<keyword evidence="4" id="KW-1003">Cell membrane</keyword>
<evidence type="ECO:0000256" key="3">
    <source>
        <dbReference type="ARBA" id="ARBA00022448"/>
    </source>
</evidence>
<accession>A0A1Y0D8V8</accession>
<dbReference type="FunFam" id="3.40.50.300:FF:002432">
    <property type="entry name" value="ATP synthase subunit alpha, mitochondrial"/>
    <property type="match status" value="1"/>
</dbReference>
<evidence type="ECO:0000313" key="17">
    <source>
        <dbReference type="Proteomes" id="UP000243937"/>
    </source>
</evidence>
<keyword evidence="6" id="KW-0375">Hydrogen ion transport</keyword>
<dbReference type="SUPFAM" id="SSF47917">
    <property type="entry name" value="C-terminal domain of alpha and beta subunits of F1 ATP synthase"/>
    <property type="match status" value="2"/>
</dbReference>
<dbReference type="InterPro" id="IPR027417">
    <property type="entry name" value="P-loop_NTPase"/>
</dbReference>
<keyword evidence="8" id="KW-1278">Translocase</keyword>
<evidence type="ECO:0000256" key="7">
    <source>
        <dbReference type="ARBA" id="ARBA00022840"/>
    </source>
</evidence>
<dbReference type="KEGG" id="opf:CBP31_07565"/>
<dbReference type="GO" id="GO:0005524">
    <property type="term" value="F:ATP binding"/>
    <property type="evidence" value="ECO:0007669"/>
    <property type="project" value="UniProtKB-KW"/>
</dbReference>
<dbReference type="InterPro" id="IPR004100">
    <property type="entry name" value="ATPase_F1/V1/A1_a/bsu_N"/>
</dbReference>
<dbReference type="FunFam" id="3.40.50.300:FF:001630">
    <property type="entry name" value="ATP synthase subunit beta"/>
    <property type="match status" value="1"/>
</dbReference>
<dbReference type="EMBL" id="CP021377">
    <property type="protein sequence ID" value="ART83982.1"/>
    <property type="molecule type" value="Genomic_DNA"/>
</dbReference>
<dbReference type="Pfam" id="PF02874">
    <property type="entry name" value="ATP-synt_ab_N"/>
    <property type="match status" value="1"/>
</dbReference>
<dbReference type="NCBIfam" id="TIGR01039">
    <property type="entry name" value="atpD"/>
    <property type="match status" value="1"/>
</dbReference>
<evidence type="ECO:0000256" key="14">
    <source>
        <dbReference type="ARBA" id="ARBA00026013"/>
    </source>
</evidence>
<dbReference type="GO" id="GO:0046933">
    <property type="term" value="F:proton-transporting ATP synthase activity, rotational mechanism"/>
    <property type="evidence" value="ECO:0007669"/>
    <property type="project" value="InterPro"/>
</dbReference>
<keyword evidence="10" id="KW-0472">Membrane</keyword>
<keyword evidence="5" id="KW-0547">Nucleotide-binding</keyword>
<dbReference type="OrthoDB" id="9803053at2"/>
<dbReference type="CDD" id="cd01132">
    <property type="entry name" value="F1-ATPase_alpha_CD"/>
    <property type="match status" value="1"/>
</dbReference>
<keyword evidence="11" id="KW-0139">CF(1)</keyword>
<dbReference type="Proteomes" id="UP000243937">
    <property type="component" value="Chromosome"/>
</dbReference>
<dbReference type="NCBIfam" id="TIGR00962">
    <property type="entry name" value="atpA"/>
    <property type="match status" value="1"/>
</dbReference>
<evidence type="ECO:0000256" key="11">
    <source>
        <dbReference type="ARBA" id="ARBA00023196"/>
    </source>
</evidence>
<sequence length="843" mass="90406">MSVLSTSHSPPSSAQSELTQTNLTQANNGQVIKIRGGVVDVRFANIAPRIHDLLYAGDGSTEKIPMEVASLLDNGVVRCMSLSSVQGLGLGMPVVAMGAPIQVPVGDVVLGRMLNVFGEPIDNKPAIEDAERRSIHQDPPPLADRVVHSEILETGIKAIDLLSPIERGGKTGLFGGAGVGKTVLITELINNTVQHYQGVSLFCGIGERSREAEELYREMGEAGVRDKTVMLFGQMNEAPGVRFLVGKSALTMAEYFRDVQQQDVLLLIDNVFRFVQAGSEVSGLLGRMPSRVGYQPTLATELASLQERITSTNKAAITSIQAVYVPADDFTDPAAAHIFSHLSASVVLSRKRASEGLYPAVDPLASASVMLTPAVVGQRHYDIARDVRRTLAEYEELRDIGEPVRRTRKVVSVPVGSALLGRVVDAMGRSKDGLGTIATTLIQPIEASAPGILSRSAIARPLASGMTAIDAAIPIGLGQRQLIIGDRQTGKTSLAVDAILNQANTDVVCIYCAIGQRGDAVARVIRALEHGNMLARSIVMAAGDEEAPGLAYIAPYAAMTMAEHFCNQGQDVLIIFDDMTHHARAYRELSLLLRRPPGREAFPGDIFYVHARLLERAGQFTQEAGGGSITALPVVETQAENLSAYIPTNLISITDGQIYLSPRLVRKNQFPAVDLGLSVSRVGGKAQGPALRGVAGNLRVTLSQFEELEDFARFGTRLDDTTKARLTRGTAVRNSLRQAERDPQSVLEQLAVLISAMAGVFDSLSETVASAAMQQVRRAALQQLPEVAQRVAANQALDEHHQQEILVMARAVIEKMLIESNEAIGTAATVTGKDLPNSQTRSE</sequence>
<evidence type="ECO:0000256" key="8">
    <source>
        <dbReference type="ARBA" id="ARBA00022967"/>
    </source>
</evidence>
<evidence type="ECO:0000256" key="6">
    <source>
        <dbReference type="ARBA" id="ARBA00022781"/>
    </source>
</evidence>
<dbReference type="CDD" id="cd18115">
    <property type="entry name" value="ATP-synt_F1_beta_N"/>
    <property type="match status" value="1"/>
</dbReference>
<comment type="subcellular location">
    <subcellularLocation>
        <location evidence="2">Membrane</location>
    </subcellularLocation>
</comment>
<feature type="domain" description="AAA+ ATPase" evidence="15">
    <location>
        <begin position="477"/>
        <end position="664"/>
    </location>
</feature>
<keyword evidence="3" id="KW-0813">Transport</keyword>
<dbReference type="SMART" id="SM00382">
    <property type="entry name" value="AAA"/>
    <property type="match status" value="2"/>
</dbReference>
<reference evidence="16 17" key="1">
    <citation type="journal article" date="2014" name="Int. J. Syst. Evol. Microbiol.">
        <title>Oceanisphaera profunda sp. nov., a marine bacterium isolated from deep-sea sediment, and emended description of the genus Oceanisphaera.</title>
        <authorList>
            <person name="Xu Z."/>
            <person name="Zhang X.Y."/>
            <person name="Su H.N."/>
            <person name="Yu Z.C."/>
            <person name="Liu C."/>
            <person name="Li H."/>
            <person name="Chen X.L."/>
            <person name="Song X.Y."/>
            <person name="Xie B.B."/>
            <person name="Qin Q.L."/>
            <person name="Zhou B.C."/>
            <person name="Shi M."/>
            <person name="Huang Y."/>
            <person name="Zhang Y.Z."/>
        </authorList>
    </citation>
    <scope>NUCLEOTIDE SEQUENCE [LARGE SCALE GENOMIC DNA]</scope>
    <source>
        <strain evidence="16 17">SM1222</strain>
    </source>
</reference>
<dbReference type="PANTHER" id="PTHR15184:SF71">
    <property type="entry name" value="ATP SYNTHASE SUBUNIT BETA, MITOCHONDRIAL"/>
    <property type="match status" value="1"/>
</dbReference>
<dbReference type="Pfam" id="PF00006">
    <property type="entry name" value="ATP-synt_ab"/>
    <property type="match status" value="2"/>
</dbReference>
<comment type="subunit">
    <text evidence="14">F-type ATPases have 2 components, CF(1) - the catalytic core - and CF(0) - the membrane proton channel. CF(1) has five subunits: alpha(3), beta(3), gamma(1), delta(1), epsilon(1). CF(0) has four main subunits: a(1), b(1), b'(1) and c(9-12).</text>
</comment>